<feature type="domain" description="TfoX C-terminal" evidence="1">
    <location>
        <begin position="4"/>
        <end position="80"/>
    </location>
</feature>
<accession>A0A2R8BF28</accession>
<evidence type="ECO:0000313" key="3">
    <source>
        <dbReference type="Proteomes" id="UP000244880"/>
    </source>
</evidence>
<name>A0A2R8BF28_9RHOB</name>
<dbReference type="RefSeq" id="WP_108828631.1">
    <property type="nucleotide sequence ID" value="NZ_OMOR01000001.1"/>
</dbReference>
<gene>
    <name evidence="2" type="ORF">ASD8599_02315</name>
</gene>
<dbReference type="AlphaFoldDB" id="A0A2R8BF28"/>
<keyword evidence="3" id="KW-1185">Reference proteome</keyword>
<dbReference type="EMBL" id="OMOR01000001">
    <property type="protein sequence ID" value="SPH21563.1"/>
    <property type="molecule type" value="Genomic_DNA"/>
</dbReference>
<dbReference type="InterPro" id="IPR007077">
    <property type="entry name" value="TfoX_C"/>
</dbReference>
<dbReference type="Pfam" id="PF04994">
    <property type="entry name" value="TfoX_C"/>
    <property type="match status" value="1"/>
</dbReference>
<reference evidence="2 3" key="1">
    <citation type="submission" date="2018-03" db="EMBL/GenBank/DDBJ databases">
        <authorList>
            <person name="Keele B.F."/>
        </authorList>
    </citation>
    <scope>NUCLEOTIDE SEQUENCE [LARGE SCALE GENOMIC DNA]</scope>
    <source>
        <strain evidence="2 3">CECT 8599</strain>
    </source>
</reference>
<proteinExistence type="predicted"/>
<dbReference type="OrthoDB" id="7861542at2"/>
<protein>
    <recommendedName>
        <fullName evidence="1">TfoX C-terminal domain-containing protein</fullName>
    </recommendedName>
</protein>
<evidence type="ECO:0000259" key="1">
    <source>
        <dbReference type="Pfam" id="PF04994"/>
    </source>
</evidence>
<sequence>MTTPVSSIRNLGPAMEASCEKAGIHSAEELRALGPDETYRRLLQTGMKPHFIGYYVLVMGLQGRPWNDCKGDEKRNLRKNFDQIKSQASDEGRGAFEQMMNKIGILEKR</sequence>
<evidence type="ECO:0000313" key="2">
    <source>
        <dbReference type="EMBL" id="SPH21563.1"/>
    </source>
</evidence>
<organism evidence="2 3">
    <name type="scientific">Ascidiaceihabitans donghaensis</name>
    <dbReference type="NCBI Taxonomy" id="1510460"/>
    <lineage>
        <taxon>Bacteria</taxon>
        <taxon>Pseudomonadati</taxon>
        <taxon>Pseudomonadota</taxon>
        <taxon>Alphaproteobacteria</taxon>
        <taxon>Rhodobacterales</taxon>
        <taxon>Paracoccaceae</taxon>
        <taxon>Ascidiaceihabitans</taxon>
    </lineage>
</organism>
<dbReference type="Gene3D" id="1.10.150.20">
    <property type="entry name" value="5' to 3' exonuclease, C-terminal subdomain"/>
    <property type="match status" value="1"/>
</dbReference>
<dbReference type="Proteomes" id="UP000244880">
    <property type="component" value="Unassembled WGS sequence"/>
</dbReference>